<keyword evidence="1" id="KW-0472">Membrane</keyword>
<evidence type="ECO:0000256" key="1">
    <source>
        <dbReference type="SAM" id="Phobius"/>
    </source>
</evidence>
<accession>A0A7N0VHF3</accession>
<evidence type="ECO:0000313" key="3">
    <source>
        <dbReference type="Proteomes" id="UP000594263"/>
    </source>
</evidence>
<organism evidence="2 3">
    <name type="scientific">Kalanchoe fedtschenkoi</name>
    <name type="common">Lavender scallops</name>
    <name type="synonym">South American air plant</name>
    <dbReference type="NCBI Taxonomy" id="63787"/>
    <lineage>
        <taxon>Eukaryota</taxon>
        <taxon>Viridiplantae</taxon>
        <taxon>Streptophyta</taxon>
        <taxon>Embryophyta</taxon>
        <taxon>Tracheophyta</taxon>
        <taxon>Spermatophyta</taxon>
        <taxon>Magnoliopsida</taxon>
        <taxon>eudicotyledons</taxon>
        <taxon>Gunneridae</taxon>
        <taxon>Pentapetalae</taxon>
        <taxon>Saxifragales</taxon>
        <taxon>Crassulaceae</taxon>
        <taxon>Kalanchoe</taxon>
    </lineage>
</organism>
<evidence type="ECO:0000313" key="2">
    <source>
        <dbReference type="EnsemblPlants" id="Kaladp0911s0016.1.v1.1"/>
    </source>
</evidence>
<dbReference type="Proteomes" id="UP000594263">
    <property type="component" value="Unplaced"/>
</dbReference>
<feature type="transmembrane region" description="Helical" evidence="1">
    <location>
        <begin position="54"/>
        <end position="74"/>
    </location>
</feature>
<name>A0A7N0VHF3_KALFE</name>
<keyword evidence="1" id="KW-1133">Transmembrane helix</keyword>
<feature type="transmembrane region" description="Helical" evidence="1">
    <location>
        <begin position="141"/>
        <end position="161"/>
    </location>
</feature>
<sequence length="205" mass="22798">MYKMLQLCLDHLVIFFLSFPFPSFDDHAFRQPHQQSEGLVAGSLNLVTMPLKMITVKCRCGLLSLFIYIFLMTWGTDSGFTMRSLLDFDLNIKSSGSFYVGSYVLQLVVHLSLQMAAHISDIAAAPVGCMKAYHIAGLRSSLILIFARLLCISTIGIFEFVTSTPMTLLVASVAFHVHMSVPDVSQFINLLLAVPLKEMRKLSLA</sequence>
<dbReference type="AlphaFoldDB" id="A0A7N0VHF3"/>
<keyword evidence="1" id="KW-0812">Transmembrane</keyword>
<reference evidence="2" key="1">
    <citation type="submission" date="2021-01" db="UniProtKB">
        <authorList>
            <consortium name="EnsemblPlants"/>
        </authorList>
    </citation>
    <scope>IDENTIFICATION</scope>
</reference>
<protein>
    <submittedName>
        <fullName evidence="2">Uncharacterized protein</fullName>
    </submittedName>
</protein>
<proteinExistence type="predicted"/>
<dbReference type="Gramene" id="Kaladp0911s0016.1.v1.1">
    <property type="protein sequence ID" value="Kaladp0911s0016.1.v1.1"/>
    <property type="gene ID" value="Kaladp0911s0016.v1.1"/>
</dbReference>
<keyword evidence="3" id="KW-1185">Reference proteome</keyword>
<dbReference type="EnsemblPlants" id="Kaladp0911s0016.1.v1.1">
    <property type="protein sequence ID" value="Kaladp0911s0016.1.v1.1"/>
    <property type="gene ID" value="Kaladp0911s0016.v1.1"/>
</dbReference>